<gene>
    <name evidence="2" type="ORF">O181_000533</name>
</gene>
<organism evidence="2 3">
    <name type="scientific">Austropuccinia psidii MF-1</name>
    <dbReference type="NCBI Taxonomy" id="1389203"/>
    <lineage>
        <taxon>Eukaryota</taxon>
        <taxon>Fungi</taxon>
        <taxon>Dikarya</taxon>
        <taxon>Basidiomycota</taxon>
        <taxon>Pucciniomycotina</taxon>
        <taxon>Pucciniomycetes</taxon>
        <taxon>Pucciniales</taxon>
        <taxon>Sphaerophragmiaceae</taxon>
        <taxon>Austropuccinia</taxon>
    </lineage>
</organism>
<proteinExistence type="predicted"/>
<name>A0A9Q3B8P7_9BASI</name>
<evidence type="ECO:0000256" key="1">
    <source>
        <dbReference type="SAM" id="MobiDB-lite"/>
    </source>
</evidence>
<keyword evidence="3" id="KW-1185">Reference proteome</keyword>
<protein>
    <submittedName>
        <fullName evidence="2">Uncharacterized protein</fullName>
    </submittedName>
</protein>
<sequence>MRIVSENDVLLNKGHPSHREPLWNLEMLSTVANGDFLKEIATLDALSENEEEIIAILNYYSQMSCESLATAQAARQLMVECRQSQSSANQKLSNPDLHTGGAFDRLIYLLDRYLEFCHSISLSPWPIDQFKVSIWIKNDVILTANSTRMRPLRKTVRCYITSLESIRTKTRDLFKPHPSTLPLDAHLMKSNIILEILNSLSVERDNLAERLGGNQFLKGESDAISGSMSERDILLQKIRDSSGEAHAIEAMHTVKACRSGDFGTEHKPRGKTADPHIHTLLRYRNYCFLNKISMWPIDAPRVALWLKESVLVNDARNKNKKSSVSFRTVQVYLSRLEYARLKTEHLFSTFPNYAVSLYKCSEIVNILNSLNTCDKKKDDITNVCSRQGNIIESAEDKVPALSLSPTSVGDGSTNFLSANDPMTQGNPCKKRKANEDSGVPTFPKAKILKSTEENVPKAPYRLSEEPSDWRCTRRVALRDVNGRITPPIQLQSDINDVDEVMSHKSQPSRTPHTPTNPTVTIPSISEWFWPSPSEVKRTKGCIAFILCSEEDSDKSSLCESAFDLSTPLNSPVGQSKSSQKYCASPARFNYPTFGRLWNDHPHSNRNHL</sequence>
<dbReference type="OrthoDB" id="2503352at2759"/>
<dbReference type="EMBL" id="AVOT02000063">
    <property type="protein sequence ID" value="MBW0460818.1"/>
    <property type="molecule type" value="Genomic_DNA"/>
</dbReference>
<reference evidence="2" key="1">
    <citation type="submission" date="2021-03" db="EMBL/GenBank/DDBJ databases">
        <title>Draft genome sequence of rust myrtle Austropuccinia psidii MF-1, a brazilian biotype.</title>
        <authorList>
            <person name="Quecine M.C."/>
            <person name="Pachon D.M.R."/>
            <person name="Bonatelli M.L."/>
            <person name="Correr F.H."/>
            <person name="Franceschini L.M."/>
            <person name="Leite T.F."/>
            <person name="Margarido G.R.A."/>
            <person name="Almeida C.A."/>
            <person name="Ferrarezi J.A."/>
            <person name="Labate C.A."/>
        </authorList>
    </citation>
    <scope>NUCLEOTIDE SEQUENCE</scope>
    <source>
        <strain evidence="2">MF-1</strain>
    </source>
</reference>
<dbReference type="Proteomes" id="UP000765509">
    <property type="component" value="Unassembled WGS sequence"/>
</dbReference>
<feature type="region of interest" description="Disordered" evidence="1">
    <location>
        <begin position="418"/>
        <end position="441"/>
    </location>
</feature>
<comment type="caution">
    <text evidence="2">The sequence shown here is derived from an EMBL/GenBank/DDBJ whole genome shotgun (WGS) entry which is preliminary data.</text>
</comment>
<evidence type="ECO:0000313" key="2">
    <source>
        <dbReference type="EMBL" id="MBW0460818.1"/>
    </source>
</evidence>
<dbReference type="AlphaFoldDB" id="A0A9Q3B8P7"/>
<accession>A0A9Q3B8P7</accession>
<evidence type="ECO:0000313" key="3">
    <source>
        <dbReference type="Proteomes" id="UP000765509"/>
    </source>
</evidence>